<comment type="similarity">
    <text evidence="1">Belongs to the metallo-dependent hydrolases superfamily. ATZ/TRZ family.</text>
</comment>
<dbReference type="PANTHER" id="PTHR43794:SF11">
    <property type="entry name" value="AMIDOHYDROLASE-RELATED DOMAIN-CONTAINING PROTEIN"/>
    <property type="match status" value="1"/>
</dbReference>
<keyword evidence="5" id="KW-1185">Reference proteome</keyword>
<reference evidence="4 5" key="1">
    <citation type="submission" date="2023-09" db="EMBL/GenBank/DDBJ databases">
        <title>Whole genome shotgun sequencing (WGS) of Bosea sp. ZW T0_25, isolated from stored onions (Allium cepa).</title>
        <authorList>
            <person name="Stoll D.A."/>
            <person name="Huch M."/>
        </authorList>
    </citation>
    <scope>NUCLEOTIDE SEQUENCE [LARGE SCALE GENOMIC DNA]</scope>
    <source>
        <strain evidence="4 5">ZW T0_25</strain>
    </source>
</reference>
<protein>
    <submittedName>
        <fullName evidence="4">Amidohydrolase family protein</fullName>
    </submittedName>
</protein>
<dbReference type="EMBL" id="JAWDID010000022">
    <property type="protein sequence ID" value="MDU0341275.1"/>
    <property type="molecule type" value="Genomic_DNA"/>
</dbReference>
<evidence type="ECO:0000313" key="5">
    <source>
        <dbReference type="Proteomes" id="UP001254257"/>
    </source>
</evidence>
<name>A0ABU3S920_9HYPH</name>
<evidence type="ECO:0000256" key="2">
    <source>
        <dbReference type="ARBA" id="ARBA00022801"/>
    </source>
</evidence>
<sequence>MRGRIVTMDKDRTVIDDGMAVSRAGRILAVGPRAEIASRFRCDQVLGDAHSIIMPGFIDAHTHCTQCFVRSLTSGELPMIPRIYSPAQRSLNAEQAATTVRLIAAQLLRSGITTMCEGTLNPAHEPAIVEAIEETGIRCVMARGAADQDFHHAALYSQITDRSWYKAREGQAEKELLATEDFLKRHPARGEGLIRGAVNVSALMNFSEAYFKGGAELARRHDATIQVHIGRDREEVEFCLAAFGRRPIERLADLGVIDEHLVAVHAVLASEKEIELLARGGAGLAHSPVECVANLNAIPNLPRFRASGIRVALGCDNQANDIFVNMRAAWLIHGAKWGVSSYDAEFLSAGEIIDMATIEAASVLRCDDLVGSLEPGKAADMVVLDGSGPHMMSSQHLSSELLRYASRAEVKSTIVAGKVLYSDGEFPTIDIERLREEATAGARFVRDVVADRRYRPLPAW</sequence>
<proteinExistence type="inferred from homology"/>
<feature type="domain" description="Amidohydrolase-related" evidence="3">
    <location>
        <begin position="52"/>
        <end position="419"/>
    </location>
</feature>
<dbReference type="SUPFAM" id="SSF51556">
    <property type="entry name" value="Metallo-dependent hydrolases"/>
    <property type="match status" value="1"/>
</dbReference>
<dbReference type="Gene3D" id="2.30.40.10">
    <property type="entry name" value="Urease, subunit C, domain 1"/>
    <property type="match status" value="1"/>
</dbReference>
<evidence type="ECO:0000313" key="4">
    <source>
        <dbReference type="EMBL" id="MDU0341275.1"/>
    </source>
</evidence>
<dbReference type="InterPro" id="IPR032466">
    <property type="entry name" value="Metal_Hydrolase"/>
</dbReference>
<comment type="caution">
    <text evidence="4">The sequence shown here is derived from an EMBL/GenBank/DDBJ whole genome shotgun (WGS) entry which is preliminary data.</text>
</comment>
<dbReference type="Proteomes" id="UP001254257">
    <property type="component" value="Unassembled WGS sequence"/>
</dbReference>
<evidence type="ECO:0000256" key="1">
    <source>
        <dbReference type="ARBA" id="ARBA00006745"/>
    </source>
</evidence>
<dbReference type="Pfam" id="PF01979">
    <property type="entry name" value="Amidohydro_1"/>
    <property type="match status" value="1"/>
</dbReference>
<gene>
    <name evidence="4" type="ORF">RKE40_15355</name>
</gene>
<keyword evidence="2" id="KW-0378">Hydrolase</keyword>
<dbReference type="Gene3D" id="3.20.20.140">
    <property type="entry name" value="Metal-dependent hydrolases"/>
    <property type="match status" value="1"/>
</dbReference>
<evidence type="ECO:0000259" key="3">
    <source>
        <dbReference type="Pfam" id="PF01979"/>
    </source>
</evidence>
<dbReference type="InterPro" id="IPR006680">
    <property type="entry name" value="Amidohydro-rel"/>
</dbReference>
<dbReference type="PANTHER" id="PTHR43794">
    <property type="entry name" value="AMINOHYDROLASE SSNA-RELATED"/>
    <property type="match status" value="1"/>
</dbReference>
<accession>A0ABU3S920</accession>
<organism evidence="4 5">
    <name type="scientific">Bosea rubneri</name>
    <dbReference type="NCBI Taxonomy" id="3075434"/>
    <lineage>
        <taxon>Bacteria</taxon>
        <taxon>Pseudomonadati</taxon>
        <taxon>Pseudomonadota</taxon>
        <taxon>Alphaproteobacteria</taxon>
        <taxon>Hyphomicrobiales</taxon>
        <taxon>Boseaceae</taxon>
        <taxon>Bosea</taxon>
    </lineage>
</organism>
<dbReference type="InterPro" id="IPR011059">
    <property type="entry name" value="Metal-dep_hydrolase_composite"/>
</dbReference>
<dbReference type="RefSeq" id="WP_316019104.1">
    <property type="nucleotide sequence ID" value="NZ_JAWDID010000022.1"/>
</dbReference>
<dbReference type="InterPro" id="IPR050287">
    <property type="entry name" value="MTA/SAH_deaminase"/>
</dbReference>
<dbReference type="SUPFAM" id="SSF51338">
    <property type="entry name" value="Composite domain of metallo-dependent hydrolases"/>
    <property type="match status" value="1"/>
</dbReference>